<reference evidence="9" key="1">
    <citation type="submission" date="2017-05" db="EMBL/GenBank/DDBJ databases">
        <authorList>
            <person name="Imhoff J.F."/>
            <person name="Rahn T."/>
            <person name="Kuenzel S."/>
            <person name="Neulinger S.C."/>
        </authorList>
    </citation>
    <scope>NUCLEOTIDE SEQUENCE</scope>
    <source>
        <strain evidence="9">LMG 28126</strain>
    </source>
</reference>
<evidence type="ECO:0000256" key="1">
    <source>
        <dbReference type="ARBA" id="ARBA00004651"/>
    </source>
</evidence>
<dbReference type="InterPro" id="IPR018584">
    <property type="entry name" value="GT87"/>
</dbReference>
<proteinExistence type="inferred from homology"/>
<evidence type="ECO:0000313" key="9">
    <source>
        <dbReference type="EMBL" id="MBK5927523.1"/>
    </source>
</evidence>
<evidence type="ECO:0000256" key="8">
    <source>
        <dbReference type="SAM" id="Phobius"/>
    </source>
</evidence>
<sequence>MKEHPNELRSTRLSENLLRGRTSLAAVAIILSLSTIYLIAKAVGSSGLDFRLIWLAGVVWSEGASPYGEAYGLQYIAEWGPGPITHFWVYPPWWWPISNLSALTEFSTATLSWAITGAGISLVSCLIIVLNLGQDRHYAFLAGGTATALVCVSQPLIWGISIGQTSFLLLGGIALLIHAEVRGSTFARISGLVLLMLKPSVGVFFLLFYLMIPEGRRSVTGALAALVVMTLPSLLFLGFSDVWGMAEALQRYGAPEMIFNSFANSTGLVQLASLLGVEASGALRTGIKMVAAGAALGLGLIATRRRDPVGCLAALCCLLMILLPLHSYDAVLIVPAVMYAVFRLRPGIPFLIAALLLVRPLNIAGWTGLVNPSSKVFIDSALIFFASALLSAMFLVMLQRKWSLAERTL</sequence>
<name>A0A934WJI0_9RHOB</name>
<reference evidence="9" key="2">
    <citation type="journal article" date="2020" name="Microorganisms">
        <title>Osmotic Adaptation and Compatible Solute Biosynthesis of Phototrophic Bacteria as Revealed from Genome Analyses.</title>
        <authorList>
            <person name="Imhoff J.F."/>
            <person name="Rahn T."/>
            <person name="Kunzel S."/>
            <person name="Keller A."/>
            <person name="Neulinger S.C."/>
        </authorList>
    </citation>
    <scope>NUCLEOTIDE SEQUENCE</scope>
    <source>
        <strain evidence="9">LMG 28126</strain>
    </source>
</reference>
<organism evidence="9 10">
    <name type="scientific">Rhodobaculum claviforme</name>
    <dbReference type="NCBI Taxonomy" id="1549854"/>
    <lineage>
        <taxon>Bacteria</taxon>
        <taxon>Pseudomonadati</taxon>
        <taxon>Pseudomonadota</taxon>
        <taxon>Alphaproteobacteria</taxon>
        <taxon>Rhodobacterales</taxon>
        <taxon>Paracoccaceae</taxon>
        <taxon>Rhodobaculum</taxon>
    </lineage>
</organism>
<keyword evidence="6 8" id="KW-0472">Membrane</keyword>
<evidence type="ECO:0000256" key="2">
    <source>
        <dbReference type="ARBA" id="ARBA00022475"/>
    </source>
</evidence>
<evidence type="ECO:0000256" key="3">
    <source>
        <dbReference type="ARBA" id="ARBA00022679"/>
    </source>
</evidence>
<comment type="subcellular location">
    <subcellularLocation>
        <location evidence="1">Cell membrane</location>
        <topology evidence="1">Multi-pass membrane protein</topology>
    </subcellularLocation>
</comment>
<dbReference type="EMBL" id="NHSD01000256">
    <property type="protein sequence ID" value="MBK5927523.1"/>
    <property type="molecule type" value="Genomic_DNA"/>
</dbReference>
<feature type="transmembrane region" description="Helical" evidence="8">
    <location>
        <begin position="283"/>
        <end position="302"/>
    </location>
</feature>
<feature type="transmembrane region" description="Helical" evidence="8">
    <location>
        <begin position="218"/>
        <end position="237"/>
    </location>
</feature>
<feature type="transmembrane region" description="Helical" evidence="8">
    <location>
        <begin position="138"/>
        <end position="156"/>
    </location>
</feature>
<feature type="transmembrane region" description="Helical" evidence="8">
    <location>
        <begin position="111"/>
        <end position="131"/>
    </location>
</feature>
<feature type="transmembrane region" description="Helical" evidence="8">
    <location>
        <begin position="21"/>
        <end position="40"/>
    </location>
</feature>
<evidence type="ECO:0000256" key="5">
    <source>
        <dbReference type="ARBA" id="ARBA00022989"/>
    </source>
</evidence>
<feature type="transmembrane region" description="Helical" evidence="8">
    <location>
        <begin position="376"/>
        <end position="398"/>
    </location>
</feature>
<keyword evidence="10" id="KW-1185">Reference proteome</keyword>
<accession>A0A934WJI0</accession>
<dbReference type="RefSeq" id="WP_201157283.1">
    <property type="nucleotide sequence ID" value="NZ_NHSD01000256.1"/>
</dbReference>
<dbReference type="GO" id="GO:0005886">
    <property type="term" value="C:plasma membrane"/>
    <property type="evidence" value="ECO:0007669"/>
    <property type="project" value="UniProtKB-SubCell"/>
</dbReference>
<evidence type="ECO:0000313" key="10">
    <source>
        <dbReference type="Proteomes" id="UP000706333"/>
    </source>
</evidence>
<dbReference type="AlphaFoldDB" id="A0A934WJI0"/>
<keyword evidence="3" id="KW-0808">Transferase</keyword>
<feature type="transmembrane region" description="Helical" evidence="8">
    <location>
        <begin position="191"/>
        <end position="212"/>
    </location>
</feature>
<dbReference type="Proteomes" id="UP000706333">
    <property type="component" value="Unassembled WGS sequence"/>
</dbReference>
<keyword evidence="2" id="KW-1003">Cell membrane</keyword>
<comment type="similarity">
    <text evidence="7">Belongs to the glycosyltransferase 87 family.</text>
</comment>
<protein>
    <recommendedName>
        <fullName evidence="11">DUF2029 domain-containing protein</fullName>
    </recommendedName>
</protein>
<gene>
    <name evidence="9" type="ORF">CCR87_09315</name>
</gene>
<comment type="caution">
    <text evidence="9">The sequence shown here is derived from an EMBL/GenBank/DDBJ whole genome shotgun (WGS) entry which is preliminary data.</text>
</comment>
<dbReference type="Pfam" id="PF09594">
    <property type="entry name" value="GT87"/>
    <property type="match status" value="1"/>
</dbReference>
<evidence type="ECO:0008006" key="11">
    <source>
        <dbReference type="Google" id="ProtNLM"/>
    </source>
</evidence>
<evidence type="ECO:0000256" key="4">
    <source>
        <dbReference type="ARBA" id="ARBA00022692"/>
    </source>
</evidence>
<keyword evidence="5 8" id="KW-1133">Transmembrane helix</keyword>
<keyword evidence="4 8" id="KW-0812">Transmembrane</keyword>
<feature type="transmembrane region" description="Helical" evidence="8">
    <location>
        <begin position="348"/>
        <end position="369"/>
    </location>
</feature>
<dbReference type="GO" id="GO:0016758">
    <property type="term" value="F:hexosyltransferase activity"/>
    <property type="evidence" value="ECO:0007669"/>
    <property type="project" value="InterPro"/>
</dbReference>
<evidence type="ECO:0000256" key="6">
    <source>
        <dbReference type="ARBA" id="ARBA00023136"/>
    </source>
</evidence>
<feature type="transmembrane region" description="Helical" evidence="8">
    <location>
        <begin position="309"/>
        <end position="328"/>
    </location>
</feature>
<evidence type="ECO:0000256" key="7">
    <source>
        <dbReference type="ARBA" id="ARBA00024033"/>
    </source>
</evidence>